<keyword evidence="2" id="KW-0472">Membrane</keyword>
<feature type="domain" description="LptD C-terminal" evidence="6">
    <location>
        <begin position="283"/>
        <end position="626"/>
    </location>
</feature>
<dbReference type="EMBL" id="NAAD01000002">
    <property type="protein sequence ID" value="ORJ63055.1"/>
    <property type="molecule type" value="Genomic_DNA"/>
</dbReference>
<evidence type="ECO:0000256" key="4">
    <source>
        <dbReference type="SAM" id="SignalP"/>
    </source>
</evidence>
<sequence length="703" mass="80374">MRSVLLLLFLLSLLPGRPVVAADPQSEETVPTVGALDQLKNQPIDIEADRLEFDQQSGTYQADGAVRITSGPITLRSESVRVNPQTTEVTASGKVSISSPEGELKGESLRLNLRSGRGRLKKGKLLIREQNFHVAGEEIEKLDQKTYHLTRGSFTTCDGDNPDWHFSARDLEVTVDGYAKGHDAVFYLRDIPILYTPYLIYPVKQERESGFLMPSGGYSQRRGTQISIPFYWAIARNQDATFYLDWLSDLGLGKGAEYRYVFSGGNVGDLDLYHINGVKGADSRYAGKWDHDGMLPYQWRLKADAEYVSSRDYFEDFGKVSGEYNKDKVDTTISVNRNWNKFNLTTQIKYTKDLQKNNDQTLQRLPEVRFEAVQQRLGSLPVYAEFAGASTYFWRRRGLKGERLQGRPALSVVWQPGDIIEIQPEIGYTRSHYWTSGEGPGYEDSGIYDFKTRISTTLYRVFPLSGKLVTRIRHSIETDLAYTFVPDEDQSHLPEFDSLDRIEAVNRLSYGLTNRLVARIESPGADPVYHEFLYLRLTQEYDIGESRRELLNPVDERRPFSSLRSELILRPTRNSLLDVDARFDPNRDKRGFTTFNVDGRYRDGRGNGLQIGYRYREGAVDYARAEIDLSVFKPLYVNYQQRYNFSAGGGSLEKVVDLEYRSQCWSLFFTYRDRRDDTEFLFSFSLSGLGRSGSRRKPPATQL</sequence>
<proteinExistence type="inferred from homology"/>
<evidence type="ECO:0000256" key="3">
    <source>
        <dbReference type="ARBA" id="ARBA00023237"/>
    </source>
</evidence>
<dbReference type="GO" id="GO:0015920">
    <property type="term" value="P:lipopolysaccharide transport"/>
    <property type="evidence" value="ECO:0007669"/>
    <property type="project" value="InterPro"/>
</dbReference>
<dbReference type="OrthoDB" id="9760225at2"/>
<dbReference type="InterPro" id="IPR050218">
    <property type="entry name" value="LptD"/>
</dbReference>
<gene>
    <name evidence="7" type="ORF">B5V00_03135</name>
</gene>
<evidence type="ECO:0000313" key="8">
    <source>
        <dbReference type="Proteomes" id="UP000193136"/>
    </source>
</evidence>
<dbReference type="InterPro" id="IPR020889">
    <property type="entry name" value="LipoPS_assembly_LptD"/>
</dbReference>
<dbReference type="Proteomes" id="UP000193136">
    <property type="component" value="Unassembled WGS sequence"/>
</dbReference>
<dbReference type="HAMAP" id="MF_01411">
    <property type="entry name" value="LPS_assembly_LptD"/>
    <property type="match status" value="1"/>
</dbReference>
<dbReference type="Gene3D" id="2.60.450.10">
    <property type="entry name" value="Lipopolysaccharide (LPS) transport protein A like domain"/>
    <property type="match status" value="1"/>
</dbReference>
<dbReference type="GO" id="GO:0043165">
    <property type="term" value="P:Gram-negative-bacterium-type cell outer membrane assembly"/>
    <property type="evidence" value="ECO:0007669"/>
    <property type="project" value="InterPro"/>
</dbReference>
<comment type="caution">
    <text evidence="7">The sequence shown here is derived from an EMBL/GenBank/DDBJ whole genome shotgun (WGS) entry which is preliminary data.</text>
</comment>
<dbReference type="RefSeq" id="WP_085009295.1">
    <property type="nucleotide sequence ID" value="NZ_NAAD01000002.1"/>
</dbReference>
<name>A0A1X0YCY2_9BACT</name>
<dbReference type="InterPro" id="IPR007543">
    <property type="entry name" value="LptD_C"/>
</dbReference>
<organism evidence="7 8">
    <name type="scientific">Geothermobacter hydrogeniphilus</name>
    <dbReference type="NCBI Taxonomy" id="1969733"/>
    <lineage>
        <taxon>Bacteria</taxon>
        <taxon>Pseudomonadati</taxon>
        <taxon>Thermodesulfobacteriota</taxon>
        <taxon>Desulfuromonadia</taxon>
        <taxon>Desulfuromonadales</taxon>
        <taxon>Geothermobacteraceae</taxon>
        <taxon>Geothermobacter</taxon>
    </lineage>
</organism>
<evidence type="ECO:0000256" key="1">
    <source>
        <dbReference type="ARBA" id="ARBA00022729"/>
    </source>
</evidence>
<dbReference type="Pfam" id="PF04453">
    <property type="entry name" value="LptD"/>
    <property type="match status" value="1"/>
</dbReference>
<keyword evidence="3" id="KW-0998">Cell outer membrane</keyword>
<protein>
    <submittedName>
        <fullName evidence="7">Uncharacterized protein</fullName>
    </submittedName>
</protein>
<dbReference type="GO" id="GO:0009279">
    <property type="term" value="C:cell outer membrane"/>
    <property type="evidence" value="ECO:0007669"/>
    <property type="project" value="InterPro"/>
</dbReference>
<dbReference type="PANTHER" id="PTHR30189">
    <property type="entry name" value="LPS-ASSEMBLY PROTEIN"/>
    <property type="match status" value="1"/>
</dbReference>
<dbReference type="AlphaFoldDB" id="A0A1X0YCY2"/>
<dbReference type="STRING" id="1969733.B5V00_03135"/>
<feature type="chain" id="PRO_5039891445" evidence="4">
    <location>
        <begin position="22"/>
        <end position="703"/>
    </location>
</feature>
<feature type="domain" description="Organic solvent tolerance-like N-terminal" evidence="5">
    <location>
        <begin position="45"/>
        <end position="140"/>
    </location>
</feature>
<evidence type="ECO:0000313" key="7">
    <source>
        <dbReference type="EMBL" id="ORJ63055.1"/>
    </source>
</evidence>
<feature type="signal peptide" evidence="4">
    <location>
        <begin position="1"/>
        <end position="21"/>
    </location>
</feature>
<accession>A0A1X0YCY2</accession>
<dbReference type="PANTHER" id="PTHR30189:SF1">
    <property type="entry name" value="LPS-ASSEMBLY PROTEIN LPTD"/>
    <property type="match status" value="1"/>
</dbReference>
<reference evidence="7 8" key="1">
    <citation type="submission" date="2017-03" db="EMBL/GenBank/DDBJ databases">
        <title>Genome sequence of Geothermobacter sp. EPR-M, Deep-Sea Iron Reducer.</title>
        <authorList>
            <person name="Tully B."/>
            <person name="Savalia P."/>
            <person name="Abuyen K."/>
            <person name="Baughan C."/>
            <person name="Romero E."/>
            <person name="Ronkowski C."/>
            <person name="Torres B."/>
            <person name="Tremblay J."/>
            <person name="Trujillo A."/>
            <person name="Tyler M."/>
            <person name="Perez-Rodriguez I."/>
            <person name="Amend J."/>
        </authorList>
    </citation>
    <scope>NUCLEOTIDE SEQUENCE [LARGE SCALE GENOMIC DNA]</scope>
    <source>
        <strain evidence="7 8">EPR-M</strain>
    </source>
</reference>
<evidence type="ECO:0000259" key="6">
    <source>
        <dbReference type="Pfam" id="PF04453"/>
    </source>
</evidence>
<dbReference type="GO" id="GO:1990351">
    <property type="term" value="C:transporter complex"/>
    <property type="evidence" value="ECO:0007669"/>
    <property type="project" value="TreeGrafter"/>
</dbReference>
<evidence type="ECO:0000256" key="2">
    <source>
        <dbReference type="ARBA" id="ARBA00023136"/>
    </source>
</evidence>
<keyword evidence="8" id="KW-1185">Reference proteome</keyword>
<evidence type="ECO:0000259" key="5">
    <source>
        <dbReference type="Pfam" id="PF03968"/>
    </source>
</evidence>
<dbReference type="InterPro" id="IPR005653">
    <property type="entry name" value="OstA-like_N"/>
</dbReference>
<dbReference type="Pfam" id="PF03968">
    <property type="entry name" value="LptD_N"/>
    <property type="match status" value="1"/>
</dbReference>
<keyword evidence="1 4" id="KW-0732">Signal</keyword>